<evidence type="ECO:0000256" key="2">
    <source>
        <dbReference type="ARBA" id="ARBA00006228"/>
    </source>
</evidence>
<comment type="subcellular location">
    <subcellularLocation>
        <location evidence="1">Cell membrane</location>
        <topology evidence="1">Multi-pass membrane protein</topology>
    </subcellularLocation>
</comment>
<dbReference type="Pfam" id="PF01899">
    <property type="entry name" value="MNHE"/>
    <property type="match status" value="1"/>
</dbReference>
<dbReference type="GO" id="GO:0008324">
    <property type="term" value="F:monoatomic cation transmembrane transporter activity"/>
    <property type="evidence" value="ECO:0007669"/>
    <property type="project" value="InterPro"/>
</dbReference>
<evidence type="ECO:0000256" key="6">
    <source>
        <dbReference type="ARBA" id="ARBA00023136"/>
    </source>
</evidence>
<dbReference type="RefSeq" id="WP_012568793.1">
    <property type="nucleotide sequence ID" value="NC_011420.2"/>
</dbReference>
<name>B6IXJ3_RHOCS</name>
<dbReference type="OrthoDB" id="9807187at2"/>
<dbReference type="EMBL" id="CP000613">
    <property type="protein sequence ID" value="ACJ01017.1"/>
    <property type="molecule type" value="Genomic_DNA"/>
</dbReference>
<dbReference type="PANTHER" id="PTHR34584">
    <property type="entry name" value="NA(+)/H(+) ANTIPORTER SUBUNIT E1"/>
    <property type="match status" value="1"/>
</dbReference>
<comment type="similarity">
    <text evidence="2">Belongs to the CPA3 antiporters (TC 2.A.63) subunit E family.</text>
</comment>
<keyword evidence="5 7" id="KW-1133">Transmembrane helix</keyword>
<dbReference type="AlphaFoldDB" id="B6IXJ3"/>
<dbReference type="GO" id="GO:0005886">
    <property type="term" value="C:plasma membrane"/>
    <property type="evidence" value="ECO:0007669"/>
    <property type="project" value="UniProtKB-SubCell"/>
</dbReference>
<keyword evidence="4 7" id="KW-0812">Transmembrane</keyword>
<evidence type="ECO:0000256" key="7">
    <source>
        <dbReference type="SAM" id="Phobius"/>
    </source>
</evidence>
<protein>
    <submittedName>
        <fullName evidence="8">Na(+)/H(+) antiporter subunit E</fullName>
    </submittedName>
</protein>
<proteinExistence type="inferred from homology"/>
<evidence type="ECO:0000313" key="9">
    <source>
        <dbReference type="Proteomes" id="UP000001591"/>
    </source>
</evidence>
<dbReference type="HOGENOM" id="CLU_086615_3_1_5"/>
<organism evidence="8 9">
    <name type="scientific">Rhodospirillum centenum (strain ATCC 51521 / SW)</name>
    <dbReference type="NCBI Taxonomy" id="414684"/>
    <lineage>
        <taxon>Bacteria</taxon>
        <taxon>Pseudomonadati</taxon>
        <taxon>Pseudomonadota</taxon>
        <taxon>Alphaproteobacteria</taxon>
        <taxon>Rhodospirillales</taxon>
        <taxon>Rhodospirillaceae</taxon>
        <taxon>Rhodospirillum</taxon>
    </lineage>
</organism>
<evidence type="ECO:0000256" key="3">
    <source>
        <dbReference type="ARBA" id="ARBA00022475"/>
    </source>
</evidence>
<keyword evidence="6 7" id="KW-0472">Membrane</keyword>
<evidence type="ECO:0000256" key="1">
    <source>
        <dbReference type="ARBA" id="ARBA00004651"/>
    </source>
</evidence>
<feature type="transmembrane region" description="Helical" evidence="7">
    <location>
        <begin position="23"/>
        <end position="44"/>
    </location>
</feature>
<dbReference type="Proteomes" id="UP000001591">
    <property type="component" value="Chromosome"/>
</dbReference>
<evidence type="ECO:0000313" key="8">
    <source>
        <dbReference type="EMBL" id="ACJ01017.1"/>
    </source>
</evidence>
<accession>B6IXJ3</accession>
<keyword evidence="9" id="KW-1185">Reference proteome</keyword>
<evidence type="ECO:0000256" key="4">
    <source>
        <dbReference type="ARBA" id="ARBA00022692"/>
    </source>
</evidence>
<dbReference type="PIRSF" id="PIRSF019239">
    <property type="entry name" value="MrpE"/>
    <property type="match status" value="1"/>
</dbReference>
<dbReference type="PANTHER" id="PTHR34584:SF1">
    <property type="entry name" value="NA(+)_H(+) ANTIPORTER SUBUNIT E1"/>
    <property type="match status" value="1"/>
</dbReference>
<dbReference type="KEGG" id="rce:RC1_3668"/>
<reference evidence="8 9" key="1">
    <citation type="journal article" date="2010" name="BMC Genomics">
        <title>Metabolic flexibility revealed in the genome of the cyst-forming alpha-1 proteobacterium Rhodospirillum centenum.</title>
        <authorList>
            <person name="Lu Y.K."/>
            <person name="Marden J."/>
            <person name="Han M."/>
            <person name="Swingley W.D."/>
            <person name="Mastrian S.D."/>
            <person name="Chowdhury S.R."/>
            <person name="Hao J."/>
            <person name="Helmy T."/>
            <person name="Kim S."/>
            <person name="Kurdoglu A.A."/>
            <person name="Matthies H.J."/>
            <person name="Rollo D."/>
            <person name="Stothard P."/>
            <person name="Blankenship R.E."/>
            <person name="Bauer C.E."/>
            <person name="Touchman J.W."/>
        </authorList>
    </citation>
    <scope>NUCLEOTIDE SEQUENCE [LARGE SCALE GENOMIC DNA]</scope>
    <source>
        <strain evidence="9">ATCC 51521 / SW</strain>
    </source>
</reference>
<sequence>MTLLLLNILLAIAWMGVNGDFSLAGLLVGLTLGHLVLFIVRPMFPDDGFFRRLWGGVGFFFWFLKELWLSSIRVAKAVLSPGIGARPGVIAMPLDARSDAEITLLACCITLTPGTLSLDVSPDRRTLYIHAMFVDDPERLKQETKDTMERRILEFMR</sequence>
<dbReference type="eggNOG" id="COG1863">
    <property type="taxonomic scope" value="Bacteria"/>
</dbReference>
<keyword evidence="3" id="KW-1003">Cell membrane</keyword>
<evidence type="ECO:0000256" key="5">
    <source>
        <dbReference type="ARBA" id="ARBA00022989"/>
    </source>
</evidence>
<dbReference type="InterPro" id="IPR002758">
    <property type="entry name" value="Cation_antiport_E"/>
</dbReference>
<gene>
    <name evidence="8" type="primary">mrpE</name>
    <name evidence="8" type="ordered locus">RC1_3668</name>
</gene>
<dbReference type="STRING" id="414684.RC1_3668"/>